<comment type="subcellular location">
    <subcellularLocation>
        <location evidence="1">Cell inner membrane</location>
        <topology evidence="1">Multi-pass membrane protein</topology>
    </subcellularLocation>
    <subcellularLocation>
        <location evidence="7">Cell membrane</location>
        <topology evidence="7">Multi-pass membrane protein</topology>
    </subcellularLocation>
</comment>
<keyword evidence="7" id="KW-0406">Ion transport</keyword>
<feature type="transmembrane region" description="Helical" evidence="7">
    <location>
        <begin position="128"/>
        <end position="148"/>
    </location>
</feature>
<dbReference type="InterPro" id="IPR004670">
    <property type="entry name" value="NhaA"/>
</dbReference>
<evidence type="ECO:0000256" key="2">
    <source>
        <dbReference type="ARBA" id="ARBA00022475"/>
    </source>
</evidence>
<evidence type="ECO:0000256" key="1">
    <source>
        <dbReference type="ARBA" id="ARBA00004429"/>
    </source>
</evidence>
<dbReference type="HAMAP" id="MF_01844">
    <property type="entry name" value="NhaA"/>
    <property type="match status" value="1"/>
</dbReference>
<feature type="transmembrane region" description="Helical" evidence="7">
    <location>
        <begin position="186"/>
        <end position="205"/>
    </location>
</feature>
<keyword evidence="4 7" id="KW-1133">Transmembrane helix</keyword>
<dbReference type="NCBIfam" id="NF007112">
    <property type="entry name" value="PRK09561.1"/>
    <property type="match status" value="1"/>
</dbReference>
<feature type="transmembrane region" description="Helical" evidence="7">
    <location>
        <begin position="212"/>
        <end position="245"/>
    </location>
</feature>
<keyword evidence="5 7" id="KW-0472">Membrane</keyword>
<keyword evidence="6 7" id="KW-0739">Sodium transport</keyword>
<accession>A0AAW9R641</accession>
<feature type="transmembrane region" description="Helical" evidence="7">
    <location>
        <begin position="338"/>
        <end position="357"/>
    </location>
</feature>
<evidence type="ECO:0000256" key="3">
    <source>
        <dbReference type="ARBA" id="ARBA00022692"/>
    </source>
</evidence>
<dbReference type="Gene3D" id="1.20.1530.10">
    <property type="entry name" value="Na+/H+ antiporter like domain"/>
    <property type="match status" value="1"/>
</dbReference>
<comment type="catalytic activity">
    <reaction evidence="7">
        <text>Na(+)(in) + 2 H(+)(out) = Na(+)(out) + 2 H(+)(in)</text>
        <dbReference type="Rhea" id="RHEA:29251"/>
        <dbReference type="ChEBI" id="CHEBI:15378"/>
        <dbReference type="ChEBI" id="CHEBI:29101"/>
    </reaction>
</comment>
<feature type="transmembrane region" description="Helical" evidence="7">
    <location>
        <begin position="16"/>
        <end position="35"/>
    </location>
</feature>
<organism evidence="8 9">
    <name type="scientific">Denitratimonas tolerans</name>
    <dbReference type="NCBI Taxonomy" id="1338420"/>
    <lineage>
        <taxon>Bacteria</taxon>
        <taxon>Pseudomonadati</taxon>
        <taxon>Pseudomonadota</taxon>
        <taxon>Gammaproteobacteria</taxon>
        <taxon>Lysobacterales</taxon>
        <taxon>Lysobacteraceae</taxon>
        <taxon>Denitratimonas</taxon>
    </lineage>
</organism>
<dbReference type="GO" id="GO:0005886">
    <property type="term" value="C:plasma membrane"/>
    <property type="evidence" value="ECO:0007669"/>
    <property type="project" value="UniProtKB-SubCell"/>
</dbReference>
<dbReference type="RefSeq" id="WP_337335475.1">
    <property type="nucleotide sequence ID" value="NZ_JBBDHC010000011.1"/>
</dbReference>
<dbReference type="Proteomes" id="UP001364472">
    <property type="component" value="Unassembled WGS sequence"/>
</dbReference>
<dbReference type="NCBIfam" id="NF007111">
    <property type="entry name" value="PRK09560.1"/>
    <property type="match status" value="1"/>
</dbReference>
<feature type="transmembrane region" description="Helical" evidence="7">
    <location>
        <begin position="297"/>
        <end position="318"/>
    </location>
</feature>
<dbReference type="GO" id="GO:0006885">
    <property type="term" value="P:regulation of pH"/>
    <property type="evidence" value="ECO:0007669"/>
    <property type="project" value="UniProtKB-UniRule"/>
</dbReference>
<dbReference type="EMBL" id="JBBDHC010000011">
    <property type="protein sequence ID" value="MEJ1249757.1"/>
    <property type="molecule type" value="Genomic_DNA"/>
</dbReference>
<evidence type="ECO:0000256" key="4">
    <source>
        <dbReference type="ARBA" id="ARBA00022989"/>
    </source>
</evidence>
<evidence type="ECO:0000313" key="9">
    <source>
        <dbReference type="Proteomes" id="UP001364472"/>
    </source>
</evidence>
<name>A0AAW9R641_9GAMM</name>
<dbReference type="InterPro" id="IPR023171">
    <property type="entry name" value="Na/H_antiporter_dom_sf"/>
</dbReference>
<keyword evidence="7" id="KW-0050">Antiport</keyword>
<feature type="transmembrane region" description="Helical" evidence="7">
    <location>
        <begin position="64"/>
        <end position="82"/>
    </location>
</feature>
<dbReference type="PANTHER" id="PTHR30341">
    <property type="entry name" value="SODIUM ION/PROTON ANTIPORTER NHAA-RELATED"/>
    <property type="match status" value="1"/>
</dbReference>
<dbReference type="GO" id="GO:0015385">
    <property type="term" value="F:sodium:proton antiporter activity"/>
    <property type="evidence" value="ECO:0007669"/>
    <property type="project" value="UniProtKB-UniRule"/>
</dbReference>
<comment type="function">
    <text evidence="7">Na(+)/H(+) antiporter that extrudes sodium in exchange for external protons.</text>
</comment>
<feature type="transmembrane region" description="Helical" evidence="7">
    <location>
        <begin position="265"/>
        <end position="285"/>
    </location>
</feature>
<sequence length="396" mass="41577">MTPANALGRVIDLLRGPAGGGVLLVLCAAAAMVVANSPWREAYFALLGYPLGLGSGAMRLELSALLWINDALMALFFLLVALEIKREMVVGQLRTRAQLMLPLLCAIGGMAVPAAIYAGFNFGDSEAIHGWAIPSATDIAFALGILALLGSRVPLGLKVLLSAIAVLDDLGAIVVIALFYTDKLRIALLLAALGVLGLMYLLNLFGLARTWLLLALGAVLWVLVFNSGVHATLAGVATGLMIPLHDRTRPQRGPLERLERQFHPWVTWLILPLFAFANAGVDLAGVTLEMGLHPVPLGIAMGLVVGKPIGIGGAAWLARRAGLAAWPAGVRGDALLGMAMLCGIGFTMSLFIGGLSFAPGSEAAHIHRLGILGGSTLAAIFGSFWLRRCLRPVEPV</sequence>
<comment type="similarity">
    <text evidence="7">Belongs to the NhaA Na(+)/H(+) (TC 2.A.33) antiporter family.</text>
</comment>
<dbReference type="Pfam" id="PF06965">
    <property type="entry name" value="Na_H_antiport_1"/>
    <property type="match status" value="1"/>
</dbReference>
<evidence type="ECO:0000256" key="7">
    <source>
        <dbReference type="HAMAP-Rule" id="MF_01844"/>
    </source>
</evidence>
<dbReference type="NCBIfam" id="TIGR00773">
    <property type="entry name" value="NhaA"/>
    <property type="match status" value="1"/>
</dbReference>
<feature type="transmembrane region" description="Helical" evidence="7">
    <location>
        <begin position="160"/>
        <end position="180"/>
    </location>
</feature>
<comment type="caution">
    <text evidence="8">The sequence shown here is derived from an EMBL/GenBank/DDBJ whole genome shotgun (WGS) entry which is preliminary data.</text>
</comment>
<proteinExistence type="inferred from homology"/>
<keyword evidence="9" id="KW-1185">Reference proteome</keyword>
<dbReference type="AlphaFoldDB" id="A0AAW9R641"/>
<keyword evidence="7" id="KW-0915">Sodium</keyword>
<keyword evidence="7" id="KW-0813">Transport</keyword>
<protein>
    <recommendedName>
        <fullName evidence="7">Na(+)/H(+) antiporter NhaA</fullName>
    </recommendedName>
    <alternativeName>
        <fullName evidence="7">Sodium/proton antiporter NhaA</fullName>
    </alternativeName>
</protein>
<evidence type="ECO:0000256" key="5">
    <source>
        <dbReference type="ARBA" id="ARBA00023136"/>
    </source>
</evidence>
<keyword evidence="2 7" id="KW-1003">Cell membrane</keyword>
<dbReference type="PANTHER" id="PTHR30341:SF0">
    <property type="entry name" value="NA(+)_H(+) ANTIPORTER NHAA"/>
    <property type="match status" value="1"/>
</dbReference>
<keyword evidence="3 7" id="KW-0812">Transmembrane</keyword>
<evidence type="ECO:0000313" key="8">
    <source>
        <dbReference type="EMBL" id="MEJ1249757.1"/>
    </source>
</evidence>
<gene>
    <name evidence="7 8" type="primary">nhaA</name>
    <name evidence="8" type="ORF">WB794_08755</name>
</gene>
<reference evidence="8 9" key="1">
    <citation type="journal article" date="2016" name="Antonie Van Leeuwenhoek">
        <title>Denitratimonas tolerans gen. nov., sp. nov., a denitrifying bacterium isolated from a bioreactor for tannery wastewater treatment.</title>
        <authorList>
            <person name="Han S.I."/>
            <person name="Kim J.O."/>
            <person name="Lee Y.R."/>
            <person name="Ekpeghere K.I."/>
            <person name="Koh S.C."/>
            <person name="Whang K.S."/>
        </authorList>
    </citation>
    <scope>NUCLEOTIDE SEQUENCE [LARGE SCALE GENOMIC DNA]</scope>
    <source>
        <strain evidence="8 9">KACC 17565</strain>
    </source>
</reference>
<feature type="transmembrane region" description="Helical" evidence="7">
    <location>
        <begin position="42"/>
        <end position="58"/>
    </location>
</feature>
<evidence type="ECO:0000256" key="6">
    <source>
        <dbReference type="ARBA" id="ARBA00023201"/>
    </source>
</evidence>
<feature type="transmembrane region" description="Helical" evidence="7">
    <location>
        <begin position="369"/>
        <end position="386"/>
    </location>
</feature>
<feature type="transmembrane region" description="Helical" evidence="7">
    <location>
        <begin position="103"/>
        <end position="122"/>
    </location>
</feature>